<name>A0A2L2TYF4_9HYPO</name>
<dbReference type="Proteomes" id="UP000245910">
    <property type="component" value="Chromosome I"/>
</dbReference>
<accession>A0A2L2TYF4</accession>
<proteinExistence type="predicted"/>
<dbReference type="AlphaFoldDB" id="A0A2L2TYF4"/>
<evidence type="ECO:0000313" key="1">
    <source>
        <dbReference type="EMBL" id="CEI65975.1"/>
    </source>
</evidence>
<reference evidence="2" key="1">
    <citation type="submission" date="2014-10" db="EMBL/GenBank/DDBJ databases">
        <authorList>
            <person name="King R."/>
        </authorList>
    </citation>
    <scope>NUCLEOTIDE SEQUENCE [LARGE SCALE GENOMIC DNA]</scope>
    <source>
        <strain evidence="2">A3/5</strain>
    </source>
</reference>
<keyword evidence="2" id="KW-1185">Reference proteome</keyword>
<evidence type="ECO:0000313" key="2">
    <source>
        <dbReference type="Proteomes" id="UP000245910"/>
    </source>
</evidence>
<sequence length="83" mass="9088">MPASLDSSRPIMAPSVSNDRSDLLFFHPLLCPSTWLGAPLVKFRTGPSSSVSSLACSAVRLPTSMDDRCWLENARDETETTEM</sequence>
<organism evidence="1 2">
    <name type="scientific">Fusarium venenatum</name>
    <dbReference type="NCBI Taxonomy" id="56646"/>
    <lineage>
        <taxon>Eukaryota</taxon>
        <taxon>Fungi</taxon>
        <taxon>Dikarya</taxon>
        <taxon>Ascomycota</taxon>
        <taxon>Pezizomycotina</taxon>
        <taxon>Sordariomycetes</taxon>
        <taxon>Hypocreomycetidae</taxon>
        <taxon>Hypocreales</taxon>
        <taxon>Nectriaceae</taxon>
        <taxon>Fusarium</taxon>
    </lineage>
</organism>
<protein>
    <submittedName>
        <fullName evidence="1">Uncharacterized protein</fullName>
    </submittedName>
</protein>
<dbReference type="EMBL" id="LN649229">
    <property type="protein sequence ID" value="CEI65975.1"/>
    <property type="molecule type" value="Genomic_DNA"/>
</dbReference>